<dbReference type="GeneID" id="34527274"/>
<dbReference type="SUPFAM" id="SSF50978">
    <property type="entry name" value="WD40 repeat-like"/>
    <property type="match status" value="1"/>
</dbReference>
<dbReference type="GO" id="GO:0006283">
    <property type="term" value="P:transcription-coupled nucleotide-excision repair"/>
    <property type="evidence" value="ECO:0007669"/>
    <property type="project" value="InterPro"/>
</dbReference>
<dbReference type="AlphaFoldDB" id="J7S1N8"/>
<dbReference type="OrthoDB" id="361494at2759"/>
<sequence>MLQNLFEQYRLGFLTPGQFTARNAISQFETLVENHQVIKYRPTATHAHVRPTITSLDVDSHSGGRHLLSGGDDGGVSLWGVDESSTSGGTLRCKRLRVSRRDTRHNAVVPRGARTTDDTRLVHSFETSANKFRMYRGSRPAAVPPGEADAQSAHQFRVTSVKWYGSDNGMFFSGGNDRTVKIWDTNTFECVQDLALGYVVNQLDCTNNSLNSVLVASDDYYPRMIDLRNMNMGVTIFGKGSQRGVPMKHEILTCKMDPAREYIVASGDSSGSVKVWDLRQTNNLLVQLSRGGDSAHRASCVDICWNHEGTKLASVSLDGTIVLWDPFDNNRYVNNFSDRENMNPFAESEHPHFKQLGETDRTRVRHARRTSQRLQWVAGKYLAVNTDLGELQVYDTVQGKYWNKIEFPHDEGATVGRAGQFTGLAITEDMTNGIGLRLFAGATQRARDPQGIAPAASYLVEIRP</sequence>
<keyword evidence="1 5" id="KW-0853">WD repeat</keyword>
<dbReference type="GO" id="GO:0043161">
    <property type="term" value="P:proteasome-mediated ubiquitin-dependent protein catabolic process"/>
    <property type="evidence" value="ECO:0007669"/>
    <property type="project" value="TreeGrafter"/>
</dbReference>
<evidence type="ECO:0000313" key="7">
    <source>
        <dbReference type="Proteomes" id="UP000006310"/>
    </source>
</evidence>
<name>J7S1N8_HUIN7</name>
<dbReference type="InterPro" id="IPR036322">
    <property type="entry name" value="WD40_repeat_dom_sf"/>
</dbReference>
<evidence type="ECO:0000256" key="1">
    <source>
        <dbReference type="ARBA" id="ARBA00022574"/>
    </source>
</evidence>
<dbReference type="KEGG" id="kng:KNAG_0H01290"/>
<dbReference type="SMART" id="SM00320">
    <property type="entry name" value="WD40"/>
    <property type="match status" value="4"/>
</dbReference>
<dbReference type="InterPro" id="IPR001680">
    <property type="entry name" value="WD40_rpt"/>
</dbReference>
<dbReference type="GO" id="GO:0031464">
    <property type="term" value="C:Cul4A-RING E3 ubiquitin ligase complex"/>
    <property type="evidence" value="ECO:0007669"/>
    <property type="project" value="TreeGrafter"/>
</dbReference>
<dbReference type="PROSITE" id="PS50294">
    <property type="entry name" value="WD_REPEATS_REGION"/>
    <property type="match status" value="2"/>
</dbReference>
<dbReference type="eggNOG" id="KOG4155">
    <property type="taxonomic scope" value="Eukaryota"/>
</dbReference>
<dbReference type="Pfam" id="PF00400">
    <property type="entry name" value="WD40"/>
    <property type="match status" value="4"/>
</dbReference>
<accession>J7S1N8</accession>
<gene>
    <name evidence="6" type="primary">KNAG0H01290</name>
    <name evidence="6" type="ordered locus">KNAG_0H01290</name>
</gene>
<dbReference type="InterPro" id="IPR020472">
    <property type="entry name" value="WD40_PAC1"/>
</dbReference>
<keyword evidence="4" id="KW-0234">DNA repair</keyword>
<dbReference type="STRING" id="1071383.J7S1N8"/>
<dbReference type="PANTHER" id="PTHR46202">
    <property type="entry name" value="DNA EXCISION REPAIR PROTEIN ERCC-8"/>
    <property type="match status" value="1"/>
</dbReference>
<dbReference type="RefSeq" id="XP_022465787.1">
    <property type="nucleotide sequence ID" value="XM_022609386.1"/>
</dbReference>
<dbReference type="PANTHER" id="PTHR46202:SF1">
    <property type="entry name" value="DNA EXCISION REPAIR PROTEIN ERCC-8"/>
    <property type="match status" value="1"/>
</dbReference>
<feature type="repeat" description="WD" evidence="5">
    <location>
        <begin position="151"/>
        <end position="193"/>
    </location>
</feature>
<dbReference type="Gene3D" id="2.130.10.10">
    <property type="entry name" value="YVTN repeat-like/Quinoprotein amine dehydrogenase"/>
    <property type="match status" value="1"/>
</dbReference>
<evidence type="ECO:0000256" key="3">
    <source>
        <dbReference type="ARBA" id="ARBA00022763"/>
    </source>
</evidence>
<evidence type="ECO:0000313" key="6">
    <source>
        <dbReference type="EMBL" id="CCK71542.1"/>
    </source>
</evidence>
<proteinExistence type="predicted"/>
<dbReference type="EMBL" id="HE978321">
    <property type="protein sequence ID" value="CCK71542.1"/>
    <property type="molecule type" value="Genomic_DNA"/>
</dbReference>
<evidence type="ECO:0000256" key="2">
    <source>
        <dbReference type="ARBA" id="ARBA00022737"/>
    </source>
</evidence>
<evidence type="ECO:0000256" key="4">
    <source>
        <dbReference type="ARBA" id="ARBA00023204"/>
    </source>
</evidence>
<feature type="repeat" description="WD" evidence="5">
    <location>
        <begin position="293"/>
        <end position="325"/>
    </location>
</feature>
<reference evidence="7" key="2">
    <citation type="submission" date="2012-08" db="EMBL/GenBank/DDBJ databases">
        <title>Genome sequence of Kazachstania naganishii.</title>
        <authorList>
            <person name="Gordon J.L."/>
            <person name="Armisen D."/>
            <person name="Proux-Wera E."/>
            <person name="OhEigeartaigh S.S."/>
            <person name="Byrne K.P."/>
            <person name="Wolfe K.H."/>
        </authorList>
    </citation>
    <scope>NUCLEOTIDE SEQUENCE [LARGE SCALE GENOMIC DNA]</scope>
    <source>
        <strain evidence="7">ATCC MYA-139 / BCRC 22969 / CBS 8797 / CCRC 22969 / KCTC 17520 / NBRC 10181 / NCYC 3082</strain>
    </source>
</reference>
<dbReference type="PRINTS" id="PR00320">
    <property type="entry name" value="GPROTEINBRPT"/>
</dbReference>
<dbReference type="GO" id="GO:0000209">
    <property type="term" value="P:protein polyubiquitination"/>
    <property type="evidence" value="ECO:0007669"/>
    <property type="project" value="TreeGrafter"/>
</dbReference>
<dbReference type="GO" id="GO:0000109">
    <property type="term" value="C:nucleotide-excision repair complex"/>
    <property type="evidence" value="ECO:0007669"/>
    <property type="project" value="TreeGrafter"/>
</dbReference>
<dbReference type="InterPro" id="IPR042238">
    <property type="entry name" value="Rad28/ERCC8/Ckn1/ATCSA-1"/>
</dbReference>
<reference evidence="6 7" key="1">
    <citation type="journal article" date="2011" name="Proc. Natl. Acad. Sci. U.S.A.">
        <title>Evolutionary erosion of yeast sex chromosomes by mating-type switching accidents.</title>
        <authorList>
            <person name="Gordon J.L."/>
            <person name="Armisen D."/>
            <person name="Proux-Wera E."/>
            <person name="Oheigeartaigh S.S."/>
            <person name="Byrne K.P."/>
            <person name="Wolfe K.H."/>
        </authorList>
    </citation>
    <scope>NUCLEOTIDE SEQUENCE [LARGE SCALE GENOMIC DNA]</scope>
    <source>
        <strain evidence="7">ATCC MYA-139 / BCRC 22969 / CBS 8797 / CCRC 22969 / KCTC 17520 / NBRC 10181 / NCYC 3082</strain>
    </source>
</reference>
<dbReference type="InterPro" id="IPR015943">
    <property type="entry name" value="WD40/YVTN_repeat-like_dom_sf"/>
</dbReference>
<dbReference type="PROSITE" id="PS50082">
    <property type="entry name" value="WD_REPEATS_2"/>
    <property type="match status" value="2"/>
</dbReference>
<keyword evidence="7" id="KW-1185">Reference proteome</keyword>
<protein>
    <submittedName>
        <fullName evidence="6">Uncharacterized protein</fullName>
    </submittedName>
</protein>
<organism evidence="6 7">
    <name type="scientific">Huiozyma naganishii (strain ATCC MYA-139 / BCRC 22969 / CBS 8797 / KCTC 17520 / NBRC 10181 / NCYC 3082 / Yp74L-3)</name>
    <name type="common">Yeast</name>
    <name type="synonym">Kazachstania naganishii</name>
    <dbReference type="NCBI Taxonomy" id="1071383"/>
    <lineage>
        <taxon>Eukaryota</taxon>
        <taxon>Fungi</taxon>
        <taxon>Dikarya</taxon>
        <taxon>Ascomycota</taxon>
        <taxon>Saccharomycotina</taxon>
        <taxon>Saccharomycetes</taxon>
        <taxon>Saccharomycetales</taxon>
        <taxon>Saccharomycetaceae</taxon>
        <taxon>Huiozyma</taxon>
    </lineage>
</organism>
<dbReference type="OMA" id="WNSEGSE"/>
<keyword evidence="3" id="KW-0227">DNA damage</keyword>
<keyword evidence="2" id="KW-0677">Repeat</keyword>
<dbReference type="Proteomes" id="UP000006310">
    <property type="component" value="Chromosome 8"/>
</dbReference>
<evidence type="ECO:0000256" key="5">
    <source>
        <dbReference type="PROSITE-ProRule" id="PRU00221"/>
    </source>
</evidence>
<dbReference type="HOGENOM" id="CLU_042821_0_0_1"/>